<accession>A0A7W8XWY7</accession>
<keyword evidence="9" id="KW-1185">Reference proteome</keyword>
<evidence type="ECO:0000256" key="7">
    <source>
        <dbReference type="SAM" id="Phobius"/>
    </source>
</evidence>
<comment type="caution">
    <text evidence="8">The sequence shown here is derived from an EMBL/GenBank/DDBJ whole genome shotgun (WGS) entry which is preliminary data.</text>
</comment>
<feature type="compositionally biased region" description="Basic and acidic residues" evidence="6">
    <location>
        <begin position="311"/>
        <end position="320"/>
    </location>
</feature>
<evidence type="ECO:0000313" key="9">
    <source>
        <dbReference type="Proteomes" id="UP000549882"/>
    </source>
</evidence>
<protein>
    <submittedName>
        <fullName evidence="8">Type IV secretion system protein VirB6</fullName>
    </submittedName>
</protein>
<feature type="transmembrane region" description="Helical" evidence="7">
    <location>
        <begin position="37"/>
        <end position="59"/>
    </location>
</feature>
<feature type="transmembrane region" description="Helical" evidence="7">
    <location>
        <begin position="139"/>
        <end position="163"/>
    </location>
</feature>
<dbReference type="RefSeq" id="WP_183940307.1">
    <property type="nucleotide sequence ID" value="NZ_JACHBI010000017.1"/>
</dbReference>
<evidence type="ECO:0000313" key="8">
    <source>
        <dbReference type="EMBL" id="MBB5577122.1"/>
    </source>
</evidence>
<keyword evidence="3 7" id="KW-0812">Transmembrane</keyword>
<feature type="transmembrane region" description="Helical" evidence="7">
    <location>
        <begin position="239"/>
        <end position="259"/>
    </location>
</feature>
<evidence type="ECO:0000256" key="3">
    <source>
        <dbReference type="ARBA" id="ARBA00022692"/>
    </source>
</evidence>
<comment type="similarity">
    <text evidence="2">Belongs to the TrbL/VirB6 family.</text>
</comment>
<evidence type="ECO:0000256" key="2">
    <source>
        <dbReference type="ARBA" id="ARBA00007802"/>
    </source>
</evidence>
<dbReference type="AlphaFoldDB" id="A0A7W8XWY7"/>
<proteinExistence type="inferred from homology"/>
<dbReference type="Proteomes" id="UP000549882">
    <property type="component" value="Unassembled WGS sequence"/>
</dbReference>
<evidence type="ECO:0000256" key="4">
    <source>
        <dbReference type="ARBA" id="ARBA00022989"/>
    </source>
</evidence>
<gene>
    <name evidence="8" type="ORF">GGD50_005773</name>
</gene>
<evidence type="ECO:0000256" key="1">
    <source>
        <dbReference type="ARBA" id="ARBA00004141"/>
    </source>
</evidence>
<reference evidence="8 9" key="1">
    <citation type="submission" date="2020-08" db="EMBL/GenBank/DDBJ databases">
        <title>Genomic Encyclopedia of Type Strains, Phase IV (KMG-V): Genome sequencing to study the core and pangenomes of soil and plant-associated prokaryotes.</title>
        <authorList>
            <person name="Whitman W."/>
        </authorList>
    </citation>
    <scope>NUCLEOTIDE SEQUENCE [LARGE SCALE GENOMIC DNA]</scope>
    <source>
        <strain evidence="8 9">SEMIA 4064</strain>
    </source>
</reference>
<dbReference type="Pfam" id="PF04610">
    <property type="entry name" value="TrbL"/>
    <property type="match status" value="1"/>
</dbReference>
<organism evidence="8 9">
    <name type="scientific">Rhizobium paranaense</name>
    <dbReference type="NCBI Taxonomy" id="1650438"/>
    <lineage>
        <taxon>Bacteria</taxon>
        <taxon>Pseudomonadati</taxon>
        <taxon>Pseudomonadota</taxon>
        <taxon>Alphaproteobacteria</taxon>
        <taxon>Hyphomicrobiales</taxon>
        <taxon>Rhizobiaceae</taxon>
        <taxon>Rhizobium/Agrobacterium group</taxon>
        <taxon>Rhizobium</taxon>
    </lineage>
</organism>
<dbReference type="EMBL" id="JACHBI010000017">
    <property type="protein sequence ID" value="MBB5577122.1"/>
    <property type="molecule type" value="Genomic_DNA"/>
</dbReference>
<keyword evidence="5 7" id="KW-0472">Membrane</keyword>
<feature type="transmembrane region" description="Helical" evidence="7">
    <location>
        <begin position="170"/>
        <end position="188"/>
    </location>
</feature>
<sequence length="342" mass="36268">MQDFLGDLLNRIENSGTNFSEQAYTIVGNELMPLLKIMFVAYVAWYGLQLVMGTARIGVGEIIGRIARMMIVLALVSSWGNFNNLFYHWINDTPEDVGRAILAASGTGISEPTNGMSQIWKTASEAASAFAEQSGYFSILPSMIGIVIMVGAGVFIAIALAILILAKVMLWVLIGTAPLFIACMLFERTRGYGVGWFNQVLTYALIPLFIYVIAAFLIAAMNPELSKIDAASGSRTLTLADIAGFLLLCIAGGFVMLHIQSLGQGIAGGLAAGVGNAAKHITHFAGVRTPRAVGRAGISAGQGAARAGSNLRERFRRDGGVDDPSGARSAMQDKISKNGTPT</sequence>
<feature type="transmembrane region" description="Helical" evidence="7">
    <location>
        <begin position="200"/>
        <end position="219"/>
    </location>
</feature>
<dbReference type="GO" id="GO:0030255">
    <property type="term" value="P:protein secretion by the type IV secretion system"/>
    <property type="evidence" value="ECO:0007669"/>
    <property type="project" value="InterPro"/>
</dbReference>
<evidence type="ECO:0000256" key="6">
    <source>
        <dbReference type="SAM" id="MobiDB-lite"/>
    </source>
</evidence>
<evidence type="ECO:0000256" key="5">
    <source>
        <dbReference type="ARBA" id="ARBA00023136"/>
    </source>
</evidence>
<feature type="region of interest" description="Disordered" evidence="6">
    <location>
        <begin position="298"/>
        <end position="342"/>
    </location>
</feature>
<keyword evidence="4 7" id="KW-1133">Transmembrane helix</keyword>
<name>A0A7W8XWY7_9HYPH</name>
<dbReference type="InterPro" id="IPR007688">
    <property type="entry name" value="Conjugal_tfr_TrbL/VirB6"/>
</dbReference>
<comment type="subcellular location">
    <subcellularLocation>
        <location evidence="1">Membrane</location>
        <topology evidence="1">Multi-pass membrane protein</topology>
    </subcellularLocation>
</comment>
<dbReference type="GO" id="GO:0016020">
    <property type="term" value="C:membrane"/>
    <property type="evidence" value="ECO:0007669"/>
    <property type="project" value="UniProtKB-SubCell"/>
</dbReference>